<gene>
    <name evidence="1" type="ORF">6FN_17</name>
</gene>
<evidence type="ECO:0000313" key="1">
    <source>
        <dbReference type="EMBL" id="ABX10663.1"/>
    </source>
</evidence>
<protein>
    <submittedName>
        <fullName evidence="1">Uncharacterized protein</fullName>
    </submittedName>
</protein>
<organism evidence="1">
    <name type="scientific">uncultured planctomycete 6FN</name>
    <dbReference type="NCBI Taxonomy" id="455068"/>
    <lineage>
        <taxon>Bacteria</taxon>
        <taxon>Pseudomonadati</taxon>
        <taxon>Planctomycetota</taxon>
        <taxon>Planctomycetia</taxon>
        <taxon>Planctomycetales</taxon>
        <taxon>environmental samples</taxon>
    </lineage>
</organism>
<dbReference type="EMBL" id="EF591887">
    <property type="protein sequence ID" value="ABX10663.1"/>
    <property type="molecule type" value="Genomic_DNA"/>
</dbReference>
<reference evidence="1" key="1">
    <citation type="journal article" date="2007" name="ISME J.">
        <title>Fosmids of novel marine Planctomycetes from the Namibian and Oregon coast upwelling systems and their cross-comparison with planctomycete genomes.</title>
        <authorList>
            <person name="Woebken D."/>
            <person name="Teeling H."/>
            <person name="Wecker P."/>
            <person name="Dumitriu A."/>
            <person name="Kostadinov I."/>
            <person name="DeLong E.F."/>
            <person name="Amann R."/>
            <person name="Gloeckner F.O."/>
        </authorList>
    </citation>
    <scope>NUCLEOTIDE SEQUENCE</scope>
</reference>
<accession>A9LGZ6</accession>
<name>A9LGZ6_9BACT</name>
<proteinExistence type="predicted"/>
<dbReference type="AlphaFoldDB" id="A9LGZ6"/>
<sequence>MLATTKPLFNWHFAASEIKTSVLRLTCKLTMLVVYEPSFIASIQLKGLILAQNERWRRGLGMQVEREVLKRCFG</sequence>